<keyword evidence="1" id="KW-0812">Transmembrane</keyword>
<dbReference type="OrthoDB" id="3251757at2"/>
<dbReference type="InterPro" id="IPR046671">
    <property type="entry name" value="DUF6541"/>
</dbReference>
<sequence length="648" mass="69441">MITELWAHVSHPALGSVLLVLCAAAVWWVPGLAFGALLGLRGWLLAATAPAVTLGMTSVNAAVLPILGVPWRPVPAVLAFGCWLLVAWAARARFRPRPADSATTPGWSRAGNWAVAGGVVFAATIVVSVVLVGMHGISALPQIFDAPFHANAIRSIADSGDPRPAALGWLTNQSGNYYYPNTFHVLGALVRELTGQSVPAVMNANVLVLMAFALPLGVVALVRGLGGSSRLAAAAAAVSTAFTAFPYDLLFWGQLYPYVAAVTLVAGYVGLVVWWLPRATLSIGLLVAVAGAGMVAVHNSAPFVIAVFLLCFLVQRLFQAGWPALRRDLLWLASLGAATLVVALPSVLGAMSVAGEVSAFQWAKEMTPAQAFGEALFFGHREWWPQWLLAGLAIVGGYLSFKQPRWRWLIAAHSVFVVLFVVAASVPYPWAKLITSPWWNDRYRLMGVLPLVASIAVGWALQAAAQRLAAPAVRRWTSRPAVLWSAAAGAVLLVAYMVETGGYVERNAERFEFSYGEEFVSHAERDGLLALPSLVGPHDVVLNDVGDGTVWLYGLTGIRPAFSHYSGNMSADVRLLLDHLNQVDTDQAVRDAVQRQHTRFVVIGTSARLTIGRSPGMTGLDQVRSLHLVWANDGLRLYRVDLSPGPDV</sequence>
<feature type="transmembrane region" description="Helical" evidence="1">
    <location>
        <begin position="408"/>
        <end position="431"/>
    </location>
</feature>
<feature type="transmembrane region" description="Helical" evidence="1">
    <location>
        <begin position="383"/>
        <end position="401"/>
    </location>
</feature>
<feature type="transmembrane region" description="Helical" evidence="1">
    <location>
        <begin position="255"/>
        <end position="276"/>
    </location>
</feature>
<dbReference type="RefSeq" id="WP_132123604.1">
    <property type="nucleotide sequence ID" value="NZ_SLWS01000010.1"/>
</dbReference>
<feature type="transmembrane region" description="Helical" evidence="1">
    <location>
        <begin position="13"/>
        <end position="37"/>
    </location>
</feature>
<feature type="transmembrane region" description="Helical" evidence="1">
    <location>
        <begin position="231"/>
        <end position="249"/>
    </location>
</feature>
<evidence type="ECO:0000256" key="1">
    <source>
        <dbReference type="SAM" id="Phobius"/>
    </source>
</evidence>
<gene>
    <name evidence="2" type="ORF">EV192_110232</name>
</gene>
<reference evidence="2 3" key="1">
    <citation type="submission" date="2019-03" db="EMBL/GenBank/DDBJ databases">
        <title>Genomic Encyclopedia of Type Strains, Phase IV (KMG-IV): sequencing the most valuable type-strain genomes for metagenomic binning, comparative biology and taxonomic classification.</title>
        <authorList>
            <person name="Goeker M."/>
        </authorList>
    </citation>
    <scope>NUCLEOTIDE SEQUENCE [LARGE SCALE GENOMIC DNA]</scope>
    <source>
        <strain evidence="2 3">DSM 45934</strain>
    </source>
</reference>
<dbReference type="Pfam" id="PF20176">
    <property type="entry name" value="DUF6541"/>
    <property type="match status" value="1"/>
</dbReference>
<feature type="transmembrane region" description="Helical" evidence="1">
    <location>
        <begin position="113"/>
        <end position="137"/>
    </location>
</feature>
<dbReference type="EMBL" id="SLWS01000010">
    <property type="protein sequence ID" value="TCO53643.1"/>
    <property type="molecule type" value="Genomic_DNA"/>
</dbReference>
<feature type="transmembrane region" description="Helical" evidence="1">
    <location>
        <begin position="443"/>
        <end position="461"/>
    </location>
</feature>
<proteinExistence type="predicted"/>
<feature type="transmembrane region" description="Helical" evidence="1">
    <location>
        <begin position="73"/>
        <end position="92"/>
    </location>
</feature>
<dbReference type="AlphaFoldDB" id="A0A4R2J4L1"/>
<feature type="transmembrane region" description="Helical" evidence="1">
    <location>
        <begin position="200"/>
        <end position="222"/>
    </location>
</feature>
<evidence type="ECO:0008006" key="4">
    <source>
        <dbReference type="Google" id="ProtNLM"/>
    </source>
</evidence>
<feature type="transmembrane region" description="Helical" evidence="1">
    <location>
        <begin position="44"/>
        <end position="67"/>
    </location>
</feature>
<name>A0A4R2J4L1_9PSEU</name>
<organism evidence="2 3">
    <name type="scientific">Actinocrispum wychmicini</name>
    <dbReference type="NCBI Taxonomy" id="1213861"/>
    <lineage>
        <taxon>Bacteria</taxon>
        <taxon>Bacillati</taxon>
        <taxon>Actinomycetota</taxon>
        <taxon>Actinomycetes</taxon>
        <taxon>Pseudonocardiales</taxon>
        <taxon>Pseudonocardiaceae</taxon>
        <taxon>Actinocrispum</taxon>
    </lineage>
</organism>
<keyword evidence="1" id="KW-1133">Transmembrane helix</keyword>
<evidence type="ECO:0000313" key="3">
    <source>
        <dbReference type="Proteomes" id="UP000295680"/>
    </source>
</evidence>
<feature type="transmembrane region" description="Helical" evidence="1">
    <location>
        <begin position="329"/>
        <end position="354"/>
    </location>
</feature>
<protein>
    <recommendedName>
        <fullName evidence="4">Dolichyl-phosphate-mannose-protein mannosyltransferase</fullName>
    </recommendedName>
</protein>
<evidence type="ECO:0000313" key="2">
    <source>
        <dbReference type="EMBL" id="TCO53643.1"/>
    </source>
</evidence>
<accession>A0A4R2J4L1</accession>
<comment type="caution">
    <text evidence="2">The sequence shown here is derived from an EMBL/GenBank/DDBJ whole genome shotgun (WGS) entry which is preliminary data.</text>
</comment>
<feature type="transmembrane region" description="Helical" evidence="1">
    <location>
        <begin position="481"/>
        <end position="498"/>
    </location>
</feature>
<keyword evidence="1" id="KW-0472">Membrane</keyword>
<keyword evidence="3" id="KW-1185">Reference proteome</keyword>
<dbReference type="Proteomes" id="UP000295680">
    <property type="component" value="Unassembled WGS sequence"/>
</dbReference>